<gene>
    <name evidence="16" type="ORF">Rsub_13090</name>
</gene>
<evidence type="ECO:0000259" key="15">
    <source>
        <dbReference type="Pfam" id="PF17900"/>
    </source>
</evidence>
<sequence>AAGQEHVVASTHFEALGARKAFPCFDEPSFKATFSLRITAPPAPWVTLSNMPADASASGRRRAARRARALLDASDLVTTQYARSPRMPTYLVAWVMGQLQSVQSECVAGQSGKLPVAVWATPDRAGLLDTARDAACASVRALEGLLGVPYALPKLDLVGIPNFAAGAMENWGLIMYREARLVVDAAEGDVQQEFDVSLVVGHEVAHSWFGNLVTTHDWTELWLNEGFASYFENAAADAFRPDYKYFDYFAPSVAASGLEADADVAAHLLSRPERLTSLDDADNQFDDISYDKGASVLRMLRTFLNAGGTFRGRPLADATGAQRMLLAEQPEDPFLEGLKGYLGARAFNTSTYTDLWAALAEATGQPIGDWMNTWTLRRGYPILSIDPAPASNAPPPAPGANVAITQMPFHAPLAFEVGLPYSQDMYCNDWSADPKDSSWWIPVAYTTNDSPATRWHTFNACDSSLPVPLPAAGGWLVANAGRTGFYRVNYSQPLWDGLIEAARDPAKISKVDLAGALDDAFAMSLVRQLHPSIFLRLTRSLGQRAALEFAPWSAALHVLRRLQVQVQVQVQEILSTAALDDPKWAGCAESLRAYATAAVTGPLISGAAVPNQAAPGLGLGVGQGEPVELRLLRPAVLVGAASLGNEQVVTAAAELLASGAPPHPDVRSAVYRLAVMSGEESAFDNVLKLYKAERSAPKRAQLLRGLRYAAGRPLIRRALELSLDPEVQTQDIGGLIAGVGARGGLAFNMTWQFVFDNVEQLLGRFKGNAMYSFGRQLNDLAPLFTSDASFEAVKGFAAARPGVLAPTFLESANDGLHKNQQWLVAQGADACAWLDAAAAAAEGTGGSGDSGGGGGGGAEGG</sequence>
<evidence type="ECO:0000256" key="2">
    <source>
        <dbReference type="ARBA" id="ARBA00010136"/>
    </source>
</evidence>
<feature type="site" description="Transition state stabilizer" evidence="11">
    <location>
        <position position="290"/>
    </location>
</feature>
<keyword evidence="4 10" id="KW-0479">Metal-binding</keyword>
<keyword evidence="8 12" id="KW-0482">Metalloprotease</keyword>
<dbReference type="GO" id="GO:0070006">
    <property type="term" value="F:metalloaminopeptidase activity"/>
    <property type="evidence" value="ECO:0007669"/>
    <property type="project" value="TreeGrafter"/>
</dbReference>
<dbReference type="InterPro" id="IPR014782">
    <property type="entry name" value="Peptidase_M1_dom"/>
</dbReference>
<dbReference type="CDD" id="cd09601">
    <property type="entry name" value="M1_APN-Q_like"/>
    <property type="match status" value="1"/>
</dbReference>
<dbReference type="GO" id="GO:0016020">
    <property type="term" value="C:membrane"/>
    <property type="evidence" value="ECO:0007669"/>
    <property type="project" value="TreeGrafter"/>
</dbReference>
<feature type="domain" description="ERAP1-like C-terminal" evidence="14">
    <location>
        <begin position="475"/>
        <end position="801"/>
    </location>
</feature>
<evidence type="ECO:0000256" key="4">
    <source>
        <dbReference type="ARBA" id="ARBA00022723"/>
    </source>
</evidence>
<dbReference type="GO" id="GO:0042277">
    <property type="term" value="F:peptide binding"/>
    <property type="evidence" value="ECO:0007669"/>
    <property type="project" value="TreeGrafter"/>
</dbReference>
<keyword evidence="17" id="KW-1185">Reference proteome</keyword>
<dbReference type="AlphaFoldDB" id="A0A2V0PQG3"/>
<evidence type="ECO:0000259" key="13">
    <source>
        <dbReference type="Pfam" id="PF01433"/>
    </source>
</evidence>
<evidence type="ECO:0000256" key="7">
    <source>
        <dbReference type="ARBA" id="ARBA00022848"/>
    </source>
</evidence>
<dbReference type="GO" id="GO:0008270">
    <property type="term" value="F:zinc ion binding"/>
    <property type="evidence" value="ECO:0007669"/>
    <property type="project" value="UniProtKB-UniRule"/>
</dbReference>
<dbReference type="PRINTS" id="PR00756">
    <property type="entry name" value="ALADIPTASE"/>
</dbReference>
<dbReference type="InterPro" id="IPR027268">
    <property type="entry name" value="Peptidase_M4/M1_CTD_sf"/>
</dbReference>
<comment type="caution">
    <text evidence="16">The sequence shown here is derived from an EMBL/GenBank/DDBJ whole genome shotgun (WGS) entry which is preliminary data.</text>
</comment>
<accession>A0A2V0PQG3</accession>
<dbReference type="Gene3D" id="1.10.390.10">
    <property type="entry name" value="Neutral Protease Domain 2"/>
    <property type="match status" value="1"/>
</dbReference>
<dbReference type="Pfam" id="PF17900">
    <property type="entry name" value="Peptidase_M1_N"/>
    <property type="match status" value="1"/>
</dbReference>
<dbReference type="GO" id="GO:0006508">
    <property type="term" value="P:proteolysis"/>
    <property type="evidence" value="ECO:0007669"/>
    <property type="project" value="UniProtKB-KW"/>
</dbReference>
<dbReference type="Proteomes" id="UP000247498">
    <property type="component" value="Unassembled WGS sequence"/>
</dbReference>
<dbReference type="InterPro" id="IPR024571">
    <property type="entry name" value="ERAP1-like_C_dom"/>
</dbReference>
<keyword evidence="7" id="KW-0256">Endoplasmic reticulum</keyword>
<dbReference type="Pfam" id="PF01433">
    <property type="entry name" value="Peptidase_M1"/>
    <property type="match status" value="1"/>
</dbReference>
<dbReference type="Gene3D" id="2.60.40.1730">
    <property type="entry name" value="tricorn interacting facor f3 domain"/>
    <property type="match status" value="1"/>
</dbReference>
<keyword evidence="6 10" id="KW-0862">Zinc</keyword>
<reference evidence="16 17" key="1">
    <citation type="journal article" date="2018" name="Sci. Rep.">
        <title>Raphidocelis subcapitata (=Pseudokirchneriella subcapitata) provides an insight into genome evolution and environmental adaptations in the Sphaeropleales.</title>
        <authorList>
            <person name="Suzuki S."/>
            <person name="Yamaguchi H."/>
            <person name="Nakajima N."/>
            <person name="Kawachi M."/>
        </authorList>
    </citation>
    <scope>NUCLEOTIDE SEQUENCE [LARGE SCALE GENOMIC DNA]</scope>
    <source>
        <strain evidence="16 17">NIES-35</strain>
    </source>
</reference>
<keyword evidence="3 12" id="KW-0645">Protease</keyword>
<dbReference type="GO" id="GO:0005737">
    <property type="term" value="C:cytoplasm"/>
    <property type="evidence" value="ECO:0007669"/>
    <property type="project" value="TreeGrafter"/>
</dbReference>
<dbReference type="InterPro" id="IPR050344">
    <property type="entry name" value="Peptidase_M1_aminopeptidases"/>
</dbReference>
<dbReference type="OrthoDB" id="10031169at2759"/>
<dbReference type="SUPFAM" id="SSF63737">
    <property type="entry name" value="Leukotriene A4 hydrolase N-terminal domain"/>
    <property type="match status" value="1"/>
</dbReference>
<feature type="active site" description="Proton acceptor" evidence="9">
    <location>
        <position position="203"/>
    </location>
</feature>
<dbReference type="FunCoup" id="A0A2V0PQG3">
    <property type="interactions" value="1856"/>
</dbReference>
<feature type="binding site" evidence="10">
    <location>
        <position position="202"/>
    </location>
    <ligand>
        <name>Zn(2+)</name>
        <dbReference type="ChEBI" id="CHEBI:29105"/>
        <note>catalytic</note>
    </ligand>
</feature>
<keyword evidence="12" id="KW-0031">Aminopeptidase</keyword>
<dbReference type="InterPro" id="IPR034016">
    <property type="entry name" value="M1_APN-typ"/>
</dbReference>
<evidence type="ECO:0000256" key="3">
    <source>
        <dbReference type="ARBA" id="ARBA00022670"/>
    </source>
</evidence>
<evidence type="ECO:0000256" key="10">
    <source>
        <dbReference type="PIRSR" id="PIRSR634016-3"/>
    </source>
</evidence>
<organism evidence="16 17">
    <name type="scientific">Raphidocelis subcapitata</name>
    <dbReference type="NCBI Taxonomy" id="307507"/>
    <lineage>
        <taxon>Eukaryota</taxon>
        <taxon>Viridiplantae</taxon>
        <taxon>Chlorophyta</taxon>
        <taxon>core chlorophytes</taxon>
        <taxon>Chlorophyceae</taxon>
        <taxon>CS clade</taxon>
        <taxon>Sphaeropleales</taxon>
        <taxon>Selenastraceae</taxon>
        <taxon>Raphidocelis</taxon>
    </lineage>
</organism>
<dbReference type="Gene3D" id="1.25.50.20">
    <property type="match status" value="1"/>
</dbReference>
<dbReference type="STRING" id="307507.A0A2V0PQG3"/>
<proteinExistence type="inferred from homology"/>
<evidence type="ECO:0000256" key="9">
    <source>
        <dbReference type="PIRSR" id="PIRSR634016-1"/>
    </source>
</evidence>
<feature type="domain" description="Aminopeptidase N-like N-terminal" evidence="15">
    <location>
        <begin position="3"/>
        <end position="91"/>
    </location>
</feature>
<dbReference type="InterPro" id="IPR001930">
    <property type="entry name" value="Peptidase_M1"/>
</dbReference>
<keyword evidence="7" id="KW-0492">Microsome</keyword>
<evidence type="ECO:0000256" key="5">
    <source>
        <dbReference type="ARBA" id="ARBA00022801"/>
    </source>
</evidence>
<protein>
    <recommendedName>
        <fullName evidence="12">Aminopeptidase</fullName>
        <ecNumber evidence="12">3.4.11.-</ecNumber>
    </recommendedName>
</protein>
<dbReference type="InterPro" id="IPR042097">
    <property type="entry name" value="Aminopeptidase_N-like_N_sf"/>
</dbReference>
<evidence type="ECO:0000259" key="14">
    <source>
        <dbReference type="Pfam" id="PF11838"/>
    </source>
</evidence>
<dbReference type="GO" id="GO:0043171">
    <property type="term" value="P:peptide catabolic process"/>
    <property type="evidence" value="ECO:0007669"/>
    <property type="project" value="TreeGrafter"/>
</dbReference>
<dbReference type="EC" id="3.4.11.-" evidence="12"/>
<feature type="binding site" evidence="10">
    <location>
        <position position="206"/>
    </location>
    <ligand>
        <name>Zn(2+)</name>
        <dbReference type="ChEBI" id="CHEBI:29105"/>
        <note>catalytic</note>
    </ligand>
</feature>
<evidence type="ECO:0000256" key="11">
    <source>
        <dbReference type="PIRSR" id="PIRSR634016-4"/>
    </source>
</evidence>
<evidence type="ECO:0000313" key="17">
    <source>
        <dbReference type="Proteomes" id="UP000247498"/>
    </source>
</evidence>
<feature type="binding site" evidence="10">
    <location>
        <position position="225"/>
    </location>
    <ligand>
        <name>Zn(2+)</name>
        <dbReference type="ChEBI" id="CHEBI:29105"/>
        <note>catalytic</note>
    </ligand>
</feature>
<keyword evidence="5 12" id="KW-0378">Hydrolase</keyword>
<dbReference type="GO" id="GO:0005615">
    <property type="term" value="C:extracellular space"/>
    <property type="evidence" value="ECO:0007669"/>
    <property type="project" value="TreeGrafter"/>
</dbReference>
<dbReference type="Pfam" id="PF11838">
    <property type="entry name" value="ERAP1_C"/>
    <property type="match status" value="1"/>
</dbReference>
<feature type="domain" description="Peptidase M1 membrane alanine aminopeptidase" evidence="13">
    <location>
        <begin position="138"/>
        <end position="305"/>
    </location>
</feature>
<dbReference type="InterPro" id="IPR045357">
    <property type="entry name" value="Aminopeptidase_N-like_N"/>
</dbReference>
<evidence type="ECO:0000256" key="1">
    <source>
        <dbReference type="ARBA" id="ARBA00004174"/>
    </source>
</evidence>
<dbReference type="SUPFAM" id="SSF55486">
    <property type="entry name" value="Metalloproteases ('zincins'), catalytic domain"/>
    <property type="match status" value="1"/>
</dbReference>
<dbReference type="PANTHER" id="PTHR11533">
    <property type="entry name" value="PROTEASE M1 ZINC METALLOPROTEASE"/>
    <property type="match status" value="1"/>
</dbReference>
<comment type="subcellular location">
    <subcellularLocation>
        <location evidence="1">Microsome membrane</location>
        <topology evidence="1">Peripheral membrane protein</topology>
    </subcellularLocation>
</comment>
<feature type="non-terminal residue" evidence="16">
    <location>
        <position position="1"/>
    </location>
</feature>
<comment type="similarity">
    <text evidence="2 12">Belongs to the peptidase M1 family.</text>
</comment>
<evidence type="ECO:0000256" key="8">
    <source>
        <dbReference type="ARBA" id="ARBA00023049"/>
    </source>
</evidence>
<dbReference type="PANTHER" id="PTHR11533:SF299">
    <property type="entry name" value="AMINOPEPTIDASE"/>
    <property type="match status" value="1"/>
</dbReference>
<evidence type="ECO:0000256" key="12">
    <source>
        <dbReference type="RuleBase" id="RU364040"/>
    </source>
</evidence>
<evidence type="ECO:0000313" key="16">
    <source>
        <dbReference type="EMBL" id="GBG00434.1"/>
    </source>
</evidence>
<dbReference type="EMBL" id="BDRX01000225">
    <property type="protein sequence ID" value="GBG00434.1"/>
    <property type="molecule type" value="Genomic_DNA"/>
</dbReference>
<name>A0A2V0PQG3_9CHLO</name>
<comment type="cofactor">
    <cofactor evidence="10 12">
        <name>Zn(2+)</name>
        <dbReference type="ChEBI" id="CHEBI:29105"/>
    </cofactor>
    <text evidence="10 12">Binds 1 zinc ion per subunit.</text>
</comment>
<evidence type="ECO:0000256" key="6">
    <source>
        <dbReference type="ARBA" id="ARBA00022833"/>
    </source>
</evidence>
<dbReference type="InParanoid" id="A0A2V0PQG3"/>
<dbReference type="Gene3D" id="2.60.40.1910">
    <property type="match status" value="1"/>
</dbReference>